<dbReference type="InterPro" id="IPR027443">
    <property type="entry name" value="IPNS-like_sf"/>
</dbReference>
<dbReference type="RefSeq" id="XP_025349070.1">
    <property type="nucleotide sequence ID" value="XM_025490236.1"/>
</dbReference>
<evidence type="ECO:0000313" key="4">
    <source>
        <dbReference type="EMBL" id="PWN21910.1"/>
    </source>
</evidence>
<sequence length="362" mass="40050">MTSSLPIISLTSPTLPRDLLQGLCPSGPSEGPTGFFYLVDHQVPPAELHGAFEASRCFFEEESEEEKRKTIDRTGHTGWTGVGEESLDPTKKVAEADVKESFYVSLSVLSTPPSRECSPQTLPPTLLAKRENHIALTGLLQHCRRVCEALLDGFEKALQLEEGLFKERHRGGEDDRMRLIRYPAQHPSTPATNGQGEQQIRSGIRAGAHSDYGSLTLLAQSDIGGLQVRDQTSMGTEEKWLDVPPREGALVVNIGDCLEFWSRGLLPSTVHRVVEPRVDAERDARYSIAYFHHPSPNSSLSPLSPSLLPPELVKRFPPLEEWREKCLRKGIPEEALPKEDGSEIQAMTGGEYLKKRLKGSGL</sequence>
<dbReference type="EMBL" id="KZ819324">
    <property type="protein sequence ID" value="PWN21910.1"/>
    <property type="molecule type" value="Genomic_DNA"/>
</dbReference>
<dbReference type="Pfam" id="PF14226">
    <property type="entry name" value="DIOX_N"/>
    <property type="match status" value="1"/>
</dbReference>
<keyword evidence="1" id="KW-0560">Oxidoreductase</keyword>
<comment type="similarity">
    <text evidence="1">Belongs to the iron/ascorbate-dependent oxidoreductase family.</text>
</comment>
<proteinExistence type="inferred from homology"/>
<dbReference type="OrthoDB" id="288590at2759"/>
<dbReference type="InterPro" id="IPR005123">
    <property type="entry name" value="Oxoglu/Fe-dep_dioxygenase_dom"/>
</dbReference>
<accession>A0A316U9J9</accession>
<keyword evidence="1" id="KW-0408">Iron</keyword>
<dbReference type="SUPFAM" id="SSF51197">
    <property type="entry name" value="Clavaminate synthase-like"/>
    <property type="match status" value="1"/>
</dbReference>
<keyword evidence="1" id="KW-0479">Metal-binding</keyword>
<organism evidence="4 5">
    <name type="scientific">Pseudomicrostroma glucosiphilum</name>
    <dbReference type="NCBI Taxonomy" id="1684307"/>
    <lineage>
        <taxon>Eukaryota</taxon>
        <taxon>Fungi</taxon>
        <taxon>Dikarya</taxon>
        <taxon>Basidiomycota</taxon>
        <taxon>Ustilaginomycotina</taxon>
        <taxon>Exobasidiomycetes</taxon>
        <taxon>Microstromatales</taxon>
        <taxon>Microstromatales incertae sedis</taxon>
        <taxon>Pseudomicrostroma</taxon>
    </lineage>
</organism>
<dbReference type="GO" id="GO:0046872">
    <property type="term" value="F:metal ion binding"/>
    <property type="evidence" value="ECO:0007669"/>
    <property type="project" value="UniProtKB-KW"/>
</dbReference>
<evidence type="ECO:0000259" key="3">
    <source>
        <dbReference type="PROSITE" id="PS51471"/>
    </source>
</evidence>
<feature type="domain" description="Fe2OG dioxygenase" evidence="3">
    <location>
        <begin position="173"/>
        <end position="294"/>
    </location>
</feature>
<dbReference type="GeneID" id="37011970"/>
<dbReference type="Pfam" id="PF03171">
    <property type="entry name" value="2OG-FeII_Oxy"/>
    <property type="match status" value="1"/>
</dbReference>
<dbReference type="PROSITE" id="PS51471">
    <property type="entry name" value="FE2OG_OXY"/>
    <property type="match status" value="1"/>
</dbReference>
<feature type="region of interest" description="Disordered" evidence="2">
    <location>
        <begin position="68"/>
        <end position="88"/>
    </location>
</feature>
<dbReference type="InterPro" id="IPR050231">
    <property type="entry name" value="Iron_ascorbate_oxido_reductase"/>
</dbReference>
<dbReference type="Proteomes" id="UP000245942">
    <property type="component" value="Unassembled WGS sequence"/>
</dbReference>
<dbReference type="InterPro" id="IPR026992">
    <property type="entry name" value="DIOX_N"/>
</dbReference>
<dbReference type="GO" id="GO:0016491">
    <property type="term" value="F:oxidoreductase activity"/>
    <property type="evidence" value="ECO:0007669"/>
    <property type="project" value="UniProtKB-KW"/>
</dbReference>
<keyword evidence="5" id="KW-1185">Reference proteome</keyword>
<name>A0A316U9J9_9BASI</name>
<gene>
    <name evidence="4" type="ORF">BCV69DRAFT_246988</name>
</gene>
<dbReference type="InterPro" id="IPR044861">
    <property type="entry name" value="IPNS-like_FE2OG_OXY"/>
</dbReference>
<evidence type="ECO:0000313" key="5">
    <source>
        <dbReference type="Proteomes" id="UP000245942"/>
    </source>
</evidence>
<dbReference type="STRING" id="1684307.A0A316U9J9"/>
<dbReference type="Gene3D" id="2.60.120.330">
    <property type="entry name" value="B-lactam Antibiotic, Isopenicillin N Synthase, Chain"/>
    <property type="match status" value="1"/>
</dbReference>
<evidence type="ECO:0000256" key="2">
    <source>
        <dbReference type="SAM" id="MobiDB-lite"/>
    </source>
</evidence>
<dbReference type="AlphaFoldDB" id="A0A316U9J9"/>
<evidence type="ECO:0000256" key="1">
    <source>
        <dbReference type="RuleBase" id="RU003682"/>
    </source>
</evidence>
<dbReference type="PANTHER" id="PTHR47990">
    <property type="entry name" value="2-OXOGLUTARATE (2OG) AND FE(II)-DEPENDENT OXYGENASE SUPERFAMILY PROTEIN-RELATED"/>
    <property type="match status" value="1"/>
</dbReference>
<protein>
    <submittedName>
        <fullName evidence="4">Clavaminate synthase-like protein</fullName>
    </submittedName>
</protein>
<dbReference type="PRINTS" id="PR00682">
    <property type="entry name" value="IPNSYNTHASE"/>
</dbReference>
<reference evidence="4 5" key="1">
    <citation type="journal article" date="2018" name="Mol. Biol. Evol.">
        <title>Broad Genomic Sampling Reveals a Smut Pathogenic Ancestry of the Fungal Clade Ustilaginomycotina.</title>
        <authorList>
            <person name="Kijpornyongpan T."/>
            <person name="Mondo S.J."/>
            <person name="Barry K."/>
            <person name="Sandor L."/>
            <person name="Lee J."/>
            <person name="Lipzen A."/>
            <person name="Pangilinan J."/>
            <person name="LaButti K."/>
            <person name="Hainaut M."/>
            <person name="Henrissat B."/>
            <person name="Grigoriev I.V."/>
            <person name="Spatafora J.W."/>
            <person name="Aime M.C."/>
        </authorList>
    </citation>
    <scope>NUCLEOTIDE SEQUENCE [LARGE SCALE GENOMIC DNA]</scope>
    <source>
        <strain evidence="4 5">MCA 4718</strain>
    </source>
</reference>